<dbReference type="InterPro" id="IPR017900">
    <property type="entry name" value="4Fe4S_Fe_S_CS"/>
</dbReference>
<keyword evidence="6" id="KW-0408">Iron</keyword>
<dbReference type="AlphaFoldDB" id="A0AA86V843"/>
<keyword evidence="7" id="KW-0411">Iron-sulfur</keyword>
<dbReference type="SUPFAM" id="SSF54862">
    <property type="entry name" value="4Fe-4S ferredoxins"/>
    <property type="match status" value="1"/>
</dbReference>
<dbReference type="PROSITE" id="PS51379">
    <property type="entry name" value="4FE4S_FER_2"/>
    <property type="match status" value="2"/>
</dbReference>
<dbReference type="PROSITE" id="PS00198">
    <property type="entry name" value="4FE4S_FER_1"/>
    <property type="match status" value="1"/>
</dbReference>
<evidence type="ECO:0000256" key="3">
    <source>
        <dbReference type="ARBA" id="ARBA00022723"/>
    </source>
</evidence>
<dbReference type="InterPro" id="IPR017896">
    <property type="entry name" value="4Fe4S_Fe-S-bd"/>
</dbReference>
<sequence length="65" mass="7133">MSERKAYIKIDQDSCIGCGACISACPEEALKFNNEGKSELIIPYLCVGHGQCIDVCPVQAIQWNK</sequence>
<evidence type="ECO:0000259" key="8">
    <source>
        <dbReference type="PROSITE" id="PS51379"/>
    </source>
</evidence>
<evidence type="ECO:0000313" key="10">
    <source>
        <dbReference type="EMBL" id="CAL6086290.1"/>
    </source>
</evidence>
<dbReference type="GO" id="GO:0009055">
    <property type="term" value="F:electron transfer activity"/>
    <property type="evidence" value="ECO:0007669"/>
    <property type="project" value="InterPro"/>
</dbReference>
<evidence type="ECO:0000256" key="6">
    <source>
        <dbReference type="ARBA" id="ARBA00023004"/>
    </source>
</evidence>
<dbReference type="PANTHER" id="PTHR43687">
    <property type="entry name" value="ADENYLYLSULFATE REDUCTASE, BETA SUBUNIT"/>
    <property type="match status" value="1"/>
</dbReference>
<protein>
    <submittedName>
        <fullName evidence="9">4Fe-4S binding protein</fullName>
    </submittedName>
    <submittedName>
        <fullName evidence="10">4Fe-4S_binding protein</fullName>
    </submittedName>
</protein>
<gene>
    <name evidence="9" type="ORF">HINF_LOCUS46578</name>
    <name evidence="10" type="ORF">HINF_LOCUS63091</name>
</gene>
<dbReference type="EMBL" id="CATOUU010000911">
    <property type="protein sequence ID" value="CAI9958933.1"/>
    <property type="molecule type" value="Genomic_DNA"/>
</dbReference>
<proteinExistence type="predicted"/>
<keyword evidence="4" id="KW-0677">Repeat</keyword>
<keyword evidence="1" id="KW-0813">Transport</keyword>
<keyword evidence="11" id="KW-1185">Reference proteome</keyword>
<feature type="domain" description="4Fe-4S ferredoxin-type" evidence="8">
    <location>
        <begin position="37"/>
        <end position="65"/>
    </location>
</feature>
<dbReference type="GO" id="GO:0051539">
    <property type="term" value="F:4 iron, 4 sulfur cluster binding"/>
    <property type="evidence" value="ECO:0007669"/>
    <property type="project" value="UniProtKB-KW"/>
</dbReference>
<keyword evidence="2" id="KW-0004">4Fe-4S</keyword>
<evidence type="ECO:0000256" key="5">
    <source>
        <dbReference type="ARBA" id="ARBA00022982"/>
    </source>
</evidence>
<dbReference type="PRINTS" id="PR00352">
    <property type="entry name" value="3FE4SFRDOXIN"/>
</dbReference>
<dbReference type="PANTHER" id="PTHR43687:SF6">
    <property type="entry name" value="L-ASPARTATE SEMIALDEHYDE SULFURTRANSFERASE IRON-SULFUR SUBUNIT"/>
    <property type="match status" value="1"/>
</dbReference>
<reference evidence="9" key="1">
    <citation type="submission" date="2023-06" db="EMBL/GenBank/DDBJ databases">
        <authorList>
            <person name="Kurt Z."/>
        </authorList>
    </citation>
    <scope>NUCLEOTIDE SEQUENCE</scope>
</reference>
<evidence type="ECO:0000256" key="4">
    <source>
        <dbReference type="ARBA" id="ARBA00022737"/>
    </source>
</evidence>
<feature type="domain" description="4Fe-4S ferredoxin-type" evidence="8">
    <location>
        <begin position="6"/>
        <end position="35"/>
    </location>
</feature>
<dbReference type="GO" id="GO:0005506">
    <property type="term" value="F:iron ion binding"/>
    <property type="evidence" value="ECO:0007669"/>
    <property type="project" value="InterPro"/>
</dbReference>
<dbReference type="Pfam" id="PF13237">
    <property type="entry name" value="Fer4_10"/>
    <property type="match status" value="1"/>
</dbReference>
<accession>A0AA86V843</accession>
<dbReference type="EMBL" id="CAXDID020000392">
    <property type="protein sequence ID" value="CAL6086290.1"/>
    <property type="molecule type" value="Genomic_DNA"/>
</dbReference>
<dbReference type="InterPro" id="IPR001080">
    <property type="entry name" value="3Fe4S_ferredoxin"/>
</dbReference>
<reference evidence="10 11" key="2">
    <citation type="submission" date="2024-07" db="EMBL/GenBank/DDBJ databases">
        <authorList>
            <person name="Akdeniz Z."/>
        </authorList>
    </citation>
    <scope>NUCLEOTIDE SEQUENCE [LARGE SCALE GENOMIC DNA]</scope>
</reference>
<comment type="caution">
    <text evidence="9">The sequence shown here is derived from an EMBL/GenBank/DDBJ whole genome shotgun (WGS) entry which is preliminary data.</text>
</comment>
<evidence type="ECO:0000256" key="2">
    <source>
        <dbReference type="ARBA" id="ARBA00022485"/>
    </source>
</evidence>
<dbReference type="Proteomes" id="UP001642409">
    <property type="component" value="Unassembled WGS sequence"/>
</dbReference>
<evidence type="ECO:0000256" key="7">
    <source>
        <dbReference type="ARBA" id="ARBA00023014"/>
    </source>
</evidence>
<dbReference type="Gene3D" id="3.30.70.20">
    <property type="match status" value="2"/>
</dbReference>
<evidence type="ECO:0000313" key="9">
    <source>
        <dbReference type="EMBL" id="CAI9958933.1"/>
    </source>
</evidence>
<keyword evidence="3" id="KW-0479">Metal-binding</keyword>
<evidence type="ECO:0000313" key="11">
    <source>
        <dbReference type="Proteomes" id="UP001642409"/>
    </source>
</evidence>
<dbReference type="InterPro" id="IPR050572">
    <property type="entry name" value="Fe-S_Ferredoxin"/>
</dbReference>
<keyword evidence="5" id="KW-0249">Electron transport</keyword>
<organism evidence="9">
    <name type="scientific">Hexamita inflata</name>
    <dbReference type="NCBI Taxonomy" id="28002"/>
    <lineage>
        <taxon>Eukaryota</taxon>
        <taxon>Metamonada</taxon>
        <taxon>Diplomonadida</taxon>
        <taxon>Hexamitidae</taxon>
        <taxon>Hexamitinae</taxon>
        <taxon>Hexamita</taxon>
    </lineage>
</organism>
<name>A0AA86V843_9EUKA</name>
<evidence type="ECO:0000256" key="1">
    <source>
        <dbReference type="ARBA" id="ARBA00022448"/>
    </source>
</evidence>